<evidence type="ECO:0000313" key="7">
    <source>
        <dbReference type="Proteomes" id="UP000886653"/>
    </source>
</evidence>
<evidence type="ECO:0000256" key="4">
    <source>
        <dbReference type="ARBA" id="ARBA00035129"/>
    </source>
</evidence>
<organism evidence="6 7">
    <name type="scientific">Cronartium quercuum f. sp. fusiforme G11</name>
    <dbReference type="NCBI Taxonomy" id="708437"/>
    <lineage>
        <taxon>Eukaryota</taxon>
        <taxon>Fungi</taxon>
        <taxon>Dikarya</taxon>
        <taxon>Basidiomycota</taxon>
        <taxon>Pucciniomycotina</taxon>
        <taxon>Pucciniomycetes</taxon>
        <taxon>Pucciniales</taxon>
        <taxon>Coleosporiaceae</taxon>
        <taxon>Cronartium</taxon>
    </lineage>
</organism>
<dbReference type="GO" id="GO:0005739">
    <property type="term" value="C:mitochondrion"/>
    <property type="evidence" value="ECO:0007669"/>
    <property type="project" value="UniProtKB-SubCell"/>
</dbReference>
<gene>
    <name evidence="6" type="ORF">CROQUDRAFT_55535</name>
</gene>
<proteinExistence type="inferred from homology"/>
<keyword evidence="7" id="KW-1185">Reference proteome</keyword>
<sequence length="71" mass="8288">FFNSNGKSMKSKSINVKERRYLLWAMELFRHGLDPKEFAVKLKKKKTIRGWGPRVQNGKRLRGKVGGRITI</sequence>
<evidence type="ECO:0000259" key="5">
    <source>
        <dbReference type="Pfam" id="PF09597"/>
    </source>
</evidence>
<reference evidence="6" key="1">
    <citation type="submission" date="2013-11" db="EMBL/GenBank/DDBJ databases">
        <title>Genome sequence of the fusiform rust pathogen reveals effectors for host alternation and coevolution with pine.</title>
        <authorList>
            <consortium name="DOE Joint Genome Institute"/>
            <person name="Smith K."/>
            <person name="Pendleton A."/>
            <person name="Kubisiak T."/>
            <person name="Anderson C."/>
            <person name="Salamov A."/>
            <person name="Aerts A."/>
            <person name="Riley R."/>
            <person name="Clum A."/>
            <person name="Lindquist E."/>
            <person name="Ence D."/>
            <person name="Campbell M."/>
            <person name="Kronenberg Z."/>
            <person name="Feau N."/>
            <person name="Dhillon B."/>
            <person name="Hamelin R."/>
            <person name="Burleigh J."/>
            <person name="Smith J."/>
            <person name="Yandell M."/>
            <person name="Nelson C."/>
            <person name="Grigoriev I."/>
            <person name="Davis J."/>
        </authorList>
    </citation>
    <scope>NUCLEOTIDE SEQUENCE</scope>
    <source>
        <strain evidence="6">G11</strain>
    </source>
</reference>
<name>A0A9P6N7L0_9BASI</name>
<dbReference type="InterPro" id="IPR019083">
    <property type="entry name" value="SAM_Ribosomal_mS41"/>
</dbReference>
<comment type="subcellular location">
    <subcellularLocation>
        <location evidence="1">Mitochondrion</location>
    </subcellularLocation>
</comment>
<dbReference type="InterPro" id="IPR039603">
    <property type="entry name" value="Ribosomal_mS41"/>
</dbReference>
<dbReference type="AlphaFoldDB" id="A0A9P6N7L0"/>
<dbReference type="PANTHER" id="PTHR28235">
    <property type="entry name" value="PROTEIN FYV4, MITOCHONDRIAL"/>
    <property type="match status" value="1"/>
</dbReference>
<dbReference type="OrthoDB" id="18595at2759"/>
<dbReference type="Proteomes" id="UP000886653">
    <property type="component" value="Unassembled WGS sequence"/>
</dbReference>
<dbReference type="EMBL" id="MU168297">
    <property type="protein sequence ID" value="KAG0138888.1"/>
    <property type="molecule type" value="Genomic_DNA"/>
</dbReference>
<comment type="similarity">
    <text evidence="2">Belongs to the mitochondrion-specific ribosomal protein mS41 family.</text>
</comment>
<dbReference type="Pfam" id="PF09597">
    <property type="entry name" value="SAM_Ribosomal_mS41"/>
    <property type="match status" value="1"/>
</dbReference>
<evidence type="ECO:0000256" key="2">
    <source>
        <dbReference type="ARBA" id="ARBA00010492"/>
    </source>
</evidence>
<comment type="caution">
    <text evidence="6">The sequence shown here is derived from an EMBL/GenBank/DDBJ whole genome shotgun (WGS) entry which is preliminary data.</text>
</comment>
<evidence type="ECO:0000256" key="1">
    <source>
        <dbReference type="ARBA" id="ARBA00004173"/>
    </source>
</evidence>
<protein>
    <recommendedName>
        <fullName evidence="4">Small ribosomal subunit protein mS41</fullName>
    </recommendedName>
</protein>
<feature type="domain" description="Small ribosomal subunit protein mS41 SAM" evidence="5">
    <location>
        <begin position="1"/>
        <end position="32"/>
    </location>
</feature>
<dbReference type="PANTHER" id="PTHR28235:SF1">
    <property type="entry name" value="SMALL RIBOSOMAL SUBUNIT PROTEIN MS41"/>
    <property type="match status" value="1"/>
</dbReference>
<keyword evidence="3" id="KW-0496">Mitochondrion</keyword>
<feature type="non-terminal residue" evidence="6">
    <location>
        <position position="1"/>
    </location>
</feature>
<accession>A0A9P6N7L0</accession>
<evidence type="ECO:0000313" key="6">
    <source>
        <dbReference type="EMBL" id="KAG0138888.1"/>
    </source>
</evidence>
<evidence type="ECO:0000256" key="3">
    <source>
        <dbReference type="ARBA" id="ARBA00023128"/>
    </source>
</evidence>